<dbReference type="PANTHER" id="PTHR12697">
    <property type="entry name" value="PBS LYASE HEAT-LIKE PROTEIN"/>
    <property type="match status" value="1"/>
</dbReference>
<proteinExistence type="predicted"/>
<protein>
    <submittedName>
        <fullName evidence="2">FOG: HEAT repeat</fullName>
    </submittedName>
</protein>
<dbReference type="SUPFAM" id="SSF48371">
    <property type="entry name" value="ARM repeat"/>
    <property type="match status" value="1"/>
</dbReference>
<dbReference type="Pfam" id="PF13646">
    <property type="entry name" value="HEAT_2"/>
    <property type="match status" value="2"/>
</dbReference>
<comment type="function">
    <text evidence="1">Catalyzes the hydroxylation of the N(6)-(4-aminobutyl)-L-lysine intermediate produced by deoxyhypusine synthase/DHPS on a critical lysine of the eukaryotic translation initiation factor 5A/eIF-5A. This is the second step of the post-translational modification of that lysine into an unusual amino acid residue named hypusine. Hypusination is unique to mature eIF-5A factor and is essential for its function.</text>
</comment>
<dbReference type="GO" id="GO:0016491">
    <property type="term" value="F:oxidoreductase activity"/>
    <property type="evidence" value="ECO:0007669"/>
    <property type="project" value="TreeGrafter"/>
</dbReference>
<dbReference type="InterPro" id="IPR021133">
    <property type="entry name" value="HEAT_type_2"/>
</dbReference>
<organism evidence="2">
    <name type="scientific">hydrothermal vent metagenome</name>
    <dbReference type="NCBI Taxonomy" id="652676"/>
    <lineage>
        <taxon>unclassified sequences</taxon>
        <taxon>metagenomes</taxon>
        <taxon>ecological metagenomes</taxon>
    </lineage>
</organism>
<dbReference type="InterPro" id="IPR016024">
    <property type="entry name" value="ARM-type_fold"/>
</dbReference>
<dbReference type="InterPro" id="IPR011989">
    <property type="entry name" value="ARM-like"/>
</dbReference>
<dbReference type="PANTHER" id="PTHR12697:SF5">
    <property type="entry name" value="DEOXYHYPUSINE HYDROXYLASE"/>
    <property type="match status" value="1"/>
</dbReference>
<sequence length="307" mass="34137">MSFEFFLENVTDPTGRLSAVDFYEISDLSPEELGLFASAWYPLSVERQRDIASTMVELAEDNPELDFTAIFKLCLKGDDEPLLKVAMDGLWEHDDRSVIPVLVNVLRSEKGYEVRSAAASALGRFPTLAQAGKLLARDAELIHDNLMQVLEDEEEPLEVRRRCMEAVAPFNTMEINQLITLAYESLHPDFRASAIFAMGRTGEVGWLPILLQELQNEEPTIRYETAHACGELGEEEAVPHLILLLEDDDSEVQLAGIGALGKIGGPLAKKVLQSLVRDGDANLEEAARMELEDLEFDEDPQGYLGES</sequence>
<dbReference type="Gene3D" id="1.25.10.10">
    <property type="entry name" value="Leucine-rich Repeat Variant"/>
    <property type="match status" value="2"/>
</dbReference>
<evidence type="ECO:0000313" key="2">
    <source>
        <dbReference type="EMBL" id="CUV01947.1"/>
    </source>
</evidence>
<dbReference type="PROSITE" id="PS50077">
    <property type="entry name" value="HEAT_REPEAT"/>
    <property type="match status" value="1"/>
</dbReference>
<dbReference type="EMBL" id="FAXA01000153">
    <property type="protein sequence ID" value="CUV01947.1"/>
    <property type="molecule type" value="Genomic_DNA"/>
</dbReference>
<name>A0A161K7R3_9ZZZZ</name>
<gene>
    <name evidence="2" type="ORF">MGWOODY_Clf1787</name>
</gene>
<dbReference type="InterPro" id="IPR004155">
    <property type="entry name" value="PBS_lyase_HEAT"/>
</dbReference>
<reference evidence="2" key="1">
    <citation type="submission" date="2015-10" db="EMBL/GenBank/DDBJ databases">
        <authorList>
            <person name="Gilbert D.G."/>
        </authorList>
    </citation>
    <scope>NUCLEOTIDE SEQUENCE</scope>
</reference>
<evidence type="ECO:0000256" key="1">
    <source>
        <dbReference type="ARBA" id="ARBA00045876"/>
    </source>
</evidence>
<dbReference type="SMART" id="SM00567">
    <property type="entry name" value="EZ_HEAT"/>
    <property type="match status" value="4"/>
</dbReference>
<dbReference type="AlphaFoldDB" id="A0A161K7R3"/>
<accession>A0A161K7R3</accession>